<gene>
    <name evidence="5" type="ORF">N1028_12125</name>
</gene>
<dbReference type="RefSeq" id="WP_259529270.1">
    <property type="nucleotide sequence ID" value="NZ_JANLCK010000006.1"/>
</dbReference>
<dbReference type="PANTHER" id="PTHR43240">
    <property type="entry name" value="1,4-DIHYDROXY-2-NAPHTHOYL-COA THIOESTERASE 1"/>
    <property type="match status" value="1"/>
</dbReference>
<reference evidence="5" key="1">
    <citation type="submission" date="2022-08" db="EMBL/GenBank/DDBJ databases">
        <authorList>
            <person name="Deng Y."/>
            <person name="Han X.-F."/>
            <person name="Zhang Y.-Q."/>
        </authorList>
    </citation>
    <scope>NUCLEOTIDE SEQUENCE</scope>
    <source>
        <strain evidence="5">CPCC 203407</strain>
    </source>
</reference>
<evidence type="ECO:0000256" key="2">
    <source>
        <dbReference type="ARBA" id="ARBA00022801"/>
    </source>
</evidence>
<sequence length="147" mass="15054">MSAAGAGPGPSVGPSVGPFSESPFDQHYGLEIVSLGEGVAEARLETGPQHAQPTGVVHGGVYCAIAEAIASEGTNHAVRPSGRVGMGLSNSTNFLRSAPVPGVLVARAEALHRGRSTWVWDVTIGDEAGAVRYAVTRMVIAVRDLPA</sequence>
<dbReference type="GO" id="GO:0005829">
    <property type="term" value="C:cytosol"/>
    <property type="evidence" value="ECO:0007669"/>
    <property type="project" value="TreeGrafter"/>
</dbReference>
<dbReference type="InterPro" id="IPR029069">
    <property type="entry name" value="HotDog_dom_sf"/>
</dbReference>
<name>A0AA41XED7_9MICO</name>
<evidence type="ECO:0000259" key="4">
    <source>
        <dbReference type="Pfam" id="PF03061"/>
    </source>
</evidence>
<dbReference type="Proteomes" id="UP001165587">
    <property type="component" value="Unassembled WGS sequence"/>
</dbReference>
<comment type="caution">
    <text evidence="5">The sequence shown here is derived from an EMBL/GenBank/DDBJ whole genome shotgun (WGS) entry which is preliminary data.</text>
</comment>
<feature type="compositionally biased region" description="Gly residues" evidence="3">
    <location>
        <begin position="1"/>
        <end position="10"/>
    </location>
</feature>
<dbReference type="InterPro" id="IPR003736">
    <property type="entry name" value="PAAI_dom"/>
</dbReference>
<dbReference type="InterPro" id="IPR006683">
    <property type="entry name" value="Thioestr_dom"/>
</dbReference>
<dbReference type="PANTHER" id="PTHR43240:SF5">
    <property type="entry name" value="1,4-DIHYDROXY-2-NAPHTHOYL-COA THIOESTERASE 1"/>
    <property type="match status" value="1"/>
</dbReference>
<dbReference type="Pfam" id="PF03061">
    <property type="entry name" value="4HBT"/>
    <property type="match status" value="1"/>
</dbReference>
<feature type="domain" description="Thioesterase" evidence="4">
    <location>
        <begin position="55"/>
        <end position="129"/>
    </location>
</feature>
<organism evidence="5 6">
    <name type="scientific">Herbiconiux oxytropis</name>
    <dbReference type="NCBI Taxonomy" id="2970915"/>
    <lineage>
        <taxon>Bacteria</taxon>
        <taxon>Bacillati</taxon>
        <taxon>Actinomycetota</taxon>
        <taxon>Actinomycetes</taxon>
        <taxon>Micrococcales</taxon>
        <taxon>Microbacteriaceae</taxon>
        <taxon>Herbiconiux</taxon>
    </lineage>
</organism>
<keyword evidence="2" id="KW-0378">Hydrolase</keyword>
<dbReference type="CDD" id="cd03443">
    <property type="entry name" value="PaaI_thioesterase"/>
    <property type="match status" value="1"/>
</dbReference>
<evidence type="ECO:0000256" key="3">
    <source>
        <dbReference type="SAM" id="MobiDB-lite"/>
    </source>
</evidence>
<comment type="similarity">
    <text evidence="1">Belongs to the thioesterase PaaI family.</text>
</comment>
<evidence type="ECO:0000313" key="6">
    <source>
        <dbReference type="Proteomes" id="UP001165587"/>
    </source>
</evidence>
<keyword evidence="6" id="KW-1185">Reference proteome</keyword>
<evidence type="ECO:0000256" key="1">
    <source>
        <dbReference type="ARBA" id="ARBA00008324"/>
    </source>
</evidence>
<dbReference type="SUPFAM" id="SSF54637">
    <property type="entry name" value="Thioesterase/thiol ester dehydrase-isomerase"/>
    <property type="match status" value="1"/>
</dbReference>
<dbReference type="NCBIfam" id="TIGR00369">
    <property type="entry name" value="unchar_dom_1"/>
    <property type="match status" value="1"/>
</dbReference>
<dbReference type="GO" id="GO:0061522">
    <property type="term" value="F:1,4-dihydroxy-2-naphthoyl-CoA thioesterase activity"/>
    <property type="evidence" value="ECO:0007669"/>
    <property type="project" value="TreeGrafter"/>
</dbReference>
<evidence type="ECO:0000313" key="5">
    <source>
        <dbReference type="EMBL" id="MCS5726639.1"/>
    </source>
</evidence>
<dbReference type="EMBL" id="JANLCK010000006">
    <property type="protein sequence ID" value="MCS5726639.1"/>
    <property type="molecule type" value="Genomic_DNA"/>
</dbReference>
<proteinExistence type="inferred from homology"/>
<accession>A0AA41XED7</accession>
<dbReference type="Gene3D" id="3.10.129.10">
    <property type="entry name" value="Hotdog Thioesterase"/>
    <property type="match status" value="1"/>
</dbReference>
<protein>
    <submittedName>
        <fullName evidence="5">PaaI family thioesterase</fullName>
    </submittedName>
</protein>
<dbReference type="AlphaFoldDB" id="A0AA41XED7"/>
<feature type="region of interest" description="Disordered" evidence="3">
    <location>
        <begin position="1"/>
        <end position="20"/>
    </location>
</feature>